<dbReference type="AlphaFoldDB" id="A0A8C4ZRS3"/>
<keyword evidence="6" id="KW-1133">Transmembrane helix</keyword>
<comment type="similarity">
    <text evidence="1 5">Belongs to the GDA1/CD39 NTPase family.</text>
</comment>
<feature type="binding site" evidence="4">
    <location>
        <begin position="203"/>
        <end position="207"/>
    </location>
    <ligand>
        <name>ATP</name>
        <dbReference type="ChEBI" id="CHEBI:30616"/>
    </ligand>
</feature>
<dbReference type="OrthoDB" id="6372431at2759"/>
<dbReference type="Ensembl" id="ENSGMOT00000021013.2">
    <property type="protein sequence ID" value="ENSGMOP00000020511.2"/>
    <property type="gene ID" value="ENSGMOG00000019069.2"/>
</dbReference>
<dbReference type="InterPro" id="IPR000407">
    <property type="entry name" value="GDA1_CD39_NTPase"/>
</dbReference>
<dbReference type="GO" id="GO:0045134">
    <property type="term" value="F:UDP phosphatase activity"/>
    <property type="evidence" value="ECO:0007669"/>
    <property type="project" value="TreeGrafter"/>
</dbReference>
<evidence type="ECO:0000256" key="4">
    <source>
        <dbReference type="PIRSR" id="PIRSR600407-2"/>
    </source>
</evidence>
<sequence length="506" mass="55480">MAQNSAYLVPFALFFFGIVAIMLLTIRTEETLGVPDFMYGVVVDAGSSHTAMYVYKWPADKQNGTGLVTQHRECHVKGGGISSYMGQSGAAGRSLEACLDKAVVDIPKARHHLTPIYLGATAGMRLLTLTHPNASAQILKEVGQKIQSYPFNYNGAAILSGQAEGAYGWVTVNYLLENLIKYGFVGRWLSPDRPTVGALDLGGASTQITFLTEQRLEDKRDVMELRLYGRDYTLYTHSFLCYGLDQALNMLLAQLIKSQSYGQSGVVSHPCYPTGYEVTLEMSLVFDSPCTSSSRPVPARPLLDVLVKGTGHYDQCLGNVSQIFSFSPCPYSKCSFNQAFQPNVTGSFMAFSAFYFTHAFLERTTGISVSSPSELEEAAKAICGKTFAELERLAPEQKSRLQQYCATAAFIRVMLLRGYGFDRMSFHHISFQKKAGDTSVGWALGYMLSLSSLLPAEGAPVMRSLTHGAWAGLLSLFMLLLIVALMFTLVKAMAVMKKRRGGESHI</sequence>
<dbReference type="GO" id="GO:0017111">
    <property type="term" value="F:ribonucleoside triphosphate phosphatase activity"/>
    <property type="evidence" value="ECO:0007669"/>
    <property type="project" value="TreeGrafter"/>
</dbReference>
<dbReference type="GO" id="GO:0005524">
    <property type="term" value="F:ATP binding"/>
    <property type="evidence" value="ECO:0007669"/>
    <property type="project" value="UniProtKB-KW"/>
</dbReference>
<organism evidence="7 8">
    <name type="scientific">Gadus morhua</name>
    <name type="common">Atlantic cod</name>
    <dbReference type="NCBI Taxonomy" id="8049"/>
    <lineage>
        <taxon>Eukaryota</taxon>
        <taxon>Metazoa</taxon>
        <taxon>Chordata</taxon>
        <taxon>Craniata</taxon>
        <taxon>Vertebrata</taxon>
        <taxon>Euteleostomi</taxon>
        <taxon>Actinopterygii</taxon>
        <taxon>Neopterygii</taxon>
        <taxon>Teleostei</taxon>
        <taxon>Neoteleostei</taxon>
        <taxon>Acanthomorphata</taxon>
        <taxon>Zeiogadaria</taxon>
        <taxon>Gadariae</taxon>
        <taxon>Gadiformes</taxon>
        <taxon>Gadoidei</taxon>
        <taxon>Gadidae</taxon>
        <taxon>Gadus</taxon>
    </lineage>
</organism>
<dbReference type="GeneID" id="115532089"/>
<dbReference type="GeneTree" id="ENSGT01150000286965"/>
<evidence type="ECO:0000256" key="5">
    <source>
        <dbReference type="RuleBase" id="RU003833"/>
    </source>
</evidence>
<dbReference type="Pfam" id="PF01150">
    <property type="entry name" value="GDA1_CD39"/>
    <property type="match status" value="1"/>
</dbReference>
<keyword evidence="6" id="KW-0472">Membrane</keyword>
<dbReference type="GO" id="GO:0009134">
    <property type="term" value="P:nucleoside diphosphate catabolic process"/>
    <property type="evidence" value="ECO:0007669"/>
    <property type="project" value="TreeGrafter"/>
</dbReference>
<reference evidence="7" key="1">
    <citation type="submission" date="2025-08" db="UniProtKB">
        <authorList>
            <consortium name="Ensembl"/>
        </authorList>
    </citation>
    <scope>IDENTIFICATION</scope>
</reference>
<dbReference type="OMA" id="MISAGKS"/>
<dbReference type="GO" id="GO:0005886">
    <property type="term" value="C:plasma membrane"/>
    <property type="evidence" value="ECO:0007669"/>
    <property type="project" value="TreeGrafter"/>
</dbReference>
<feature type="transmembrane region" description="Helical" evidence="6">
    <location>
        <begin position="7"/>
        <end position="26"/>
    </location>
</feature>
<protein>
    <submittedName>
        <fullName evidence="7">Ectonucleoside triphosphate diphosphohydrolase 2b</fullName>
    </submittedName>
</protein>
<keyword evidence="4" id="KW-0547">Nucleotide-binding</keyword>
<evidence type="ECO:0000256" key="6">
    <source>
        <dbReference type="SAM" id="Phobius"/>
    </source>
</evidence>
<evidence type="ECO:0000256" key="3">
    <source>
        <dbReference type="PIRSR" id="PIRSR600407-1"/>
    </source>
</evidence>
<keyword evidence="8" id="KW-1185">Reference proteome</keyword>
<keyword evidence="6" id="KW-0812">Transmembrane</keyword>
<evidence type="ECO:0000256" key="2">
    <source>
        <dbReference type="ARBA" id="ARBA00022801"/>
    </source>
</evidence>
<name>A0A8C4ZRS3_GADMO</name>
<proteinExistence type="inferred from homology"/>
<dbReference type="Gene3D" id="3.30.420.150">
    <property type="entry name" value="Exopolyphosphatase. Domain 2"/>
    <property type="match status" value="1"/>
</dbReference>
<dbReference type="Proteomes" id="UP000694546">
    <property type="component" value="Chromosome 19"/>
</dbReference>
<evidence type="ECO:0000313" key="8">
    <source>
        <dbReference type="Proteomes" id="UP000694546"/>
    </source>
</evidence>
<feature type="transmembrane region" description="Helical" evidence="6">
    <location>
        <begin position="468"/>
        <end position="490"/>
    </location>
</feature>
<evidence type="ECO:0000256" key="1">
    <source>
        <dbReference type="ARBA" id="ARBA00009283"/>
    </source>
</evidence>
<dbReference type="PROSITE" id="PS01238">
    <property type="entry name" value="GDA1_CD39_NTPASE"/>
    <property type="match status" value="1"/>
</dbReference>
<dbReference type="GO" id="GO:0004382">
    <property type="term" value="F:GDP phosphatase activity"/>
    <property type="evidence" value="ECO:0007669"/>
    <property type="project" value="TreeGrafter"/>
</dbReference>
<accession>A0A8C4ZRS3</accession>
<feature type="active site" description="Proton acceptor" evidence="3">
    <location>
        <position position="164"/>
    </location>
</feature>
<keyword evidence="2 5" id="KW-0378">Hydrolase</keyword>
<keyword evidence="4" id="KW-0067">ATP-binding</keyword>
<dbReference type="PANTHER" id="PTHR11782">
    <property type="entry name" value="ADENOSINE/GUANOSINE DIPHOSPHATASE"/>
    <property type="match status" value="1"/>
</dbReference>
<evidence type="ECO:0000313" key="7">
    <source>
        <dbReference type="Ensembl" id="ENSGMOP00000020511.2"/>
    </source>
</evidence>
<dbReference type="Gene3D" id="3.30.420.40">
    <property type="match status" value="1"/>
</dbReference>
<dbReference type="PANTHER" id="PTHR11782:SF33">
    <property type="entry name" value="ECTONUCLEOSIDE TRIPHOSPHATE DIPHOSPHOHYDROLASE 2"/>
    <property type="match status" value="1"/>
</dbReference>
<dbReference type="RefSeq" id="XP_030197456.1">
    <property type="nucleotide sequence ID" value="XM_030341596.1"/>
</dbReference>
<gene>
    <name evidence="7" type="primary">entpd2</name>
</gene>
<reference evidence="7" key="2">
    <citation type="submission" date="2025-09" db="UniProtKB">
        <authorList>
            <consortium name="Ensembl"/>
        </authorList>
    </citation>
    <scope>IDENTIFICATION</scope>
</reference>